<dbReference type="InterPro" id="IPR027417">
    <property type="entry name" value="P-loop_NTPase"/>
</dbReference>
<dbReference type="GO" id="GO:0009360">
    <property type="term" value="C:DNA polymerase III complex"/>
    <property type="evidence" value="ECO:0007669"/>
    <property type="project" value="InterPro"/>
</dbReference>
<gene>
    <name evidence="11" type="ORF">EV213_111121</name>
</gene>
<dbReference type="Gene3D" id="1.10.8.60">
    <property type="match status" value="1"/>
</dbReference>
<keyword evidence="12" id="KW-1185">Reference proteome</keyword>
<keyword evidence="6" id="KW-0239">DNA-directed DNA polymerase</keyword>
<feature type="domain" description="DNA polymerase III delta subunit-like C-terminal" evidence="10">
    <location>
        <begin position="208"/>
        <end position="327"/>
    </location>
</feature>
<proteinExistence type="inferred from homology"/>
<dbReference type="EC" id="2.7.7.7" evidence="1"/>
<evidence type="ECO:0000256" key="1">
    <source>
        <dbReference type="ARBA" id="ARBA00012417"/>
    </source>
</evidence>
<dbReference type="PANTHER" id="PTHR34388">
    <property type="entry name" value="DNA POLYMERASE III SUBUNIT DELTA"/>
    <property type="match status" value="1"/>
</dbReference>
<comment type="caution">
    <text evidence="11">The sequence shown here is derived from an EMBL/GenBank/DDBJ whole genome shotgun (WGS) entry which is preliminary data.</text>
</comment>
<dbReference type="GO" id="GO:0003677">
    <property type="term" value="F:DNA binding"/>
    <property type="evidence" value="ECO:0007669"/>
    <property type="project" value="InterPro"/>
</dbReference>
<dbReference type="InterPro" id="IPR008921">
    <property type="entry name" value="DNA_pol3_clamp-load_cplx_C"/>
</dbReference>
<dbReference type="GO" id="GO:0006261">
    <property type="term" value="P:DNA-templated DNA replication"/>
    <property type="evidence" value="ECO:0007669"/>
    <property type="project" value="TreeGrafter"/>
</dbReference>
<comment type="similarity">
    <text evidence="7">Belongs to the DNA polymerase HolA subunit family.</text>
</comment>
<dbReference type="InterPro" id="IPR010372">
    <property type="entry name" value="DNA_pol3_delta_N"/>
</dbReference>
<dbReference type="InterPro" id="IPR048466">
    <property type="entry name" value="DNA_pol3_delta-like_C"/>
</dbReference>
<keyword evidence="5" id="KW-0235">DNA replication</keyword>
<keyword evidence="4" id="KW-0548">Nucleotidyltransferase</keyword>
<evidence type="ECO:0000256" key="7">
    <source>
        <dbReference type="ARBA" id="ARBA00034754"/>
    </source>
</evidence>
<protein>
    <recommendedName>
        <fullName evidence="2">DNA polymerase III subunit delta</fullName>
        <ecNumber evidence="1">2.7.7.7</ecNumber>
    </recommendedName>
</protein>
<dbReference type="SUPFAM" id="SSF52540">
    <property type="entry name" value="P-loop containing nucleoside triphosphate hydrolases"/>
    <property type="match status" value="1"/>
</dbReference>
<comment type="catalytic activity">
    <reaction evidence="8">
        <text>DNA(n) + a 2'-deoxyribonucleoside 5'-triphosphate = DNA(n+1) + diphosphate</text>
        <dbReference type="Rhea" id="RHEA:22508"/>
        <dbReference type="Rhea" id="RHEA-COMP:17339"/>
        <dbReference type="Rhea" id="RHEA-COMP:17340"/>
        <dbReference type="ChEBI" id="CHEBI:33019"/>
        <dbReference type="ChEBI" id="CHEBI:61560"/>
        <dbReference type="ChEBI" id="CHEBI:173112"/>
        <dbReference type="EC" id="2.7.7.7"/>
    </reaction>
</comment>
<sequence length="330" mass="37842">MTFVSGKENRIFVLYGEEPYLIDEFQKELVKKAVGDDPSPFDISLYDGEETPLHEILEDAETLPFLKESKVVLVTNPYFLTGTKPRGAVEQNVDILLPYLHNPAPFTYLVFRAAYPKLDERKKIVKQLKQTAVIKHATELSEQELHQWVEKTAQKDEALITVDARKVLLERVGPSLRMLREEIRKLSLYAEGTIEASMVDELVPRTLDQNVFALMDDLQQKKTDSAMLRYHDLLRQKEDPLKLLLLLASQVRAMHQIDGLLKKGYGQAQVAKRLKLHPYRVKVLSTQLKSSSLDLSKMLFDLGQLDVQMKSGRVDKVLGFELFLLQYSSR</sequence>
<dbReference type="RefSeq" id="WP_166639311.1">
    <property type="nucleotide sequence ID" value="NZ_SNYJ01000011.1"/>
</dbReference>
<dbReference type="Gene3D" id="3.40.50.300">
    <property type="entry name" value="P-loop containing nucleotide triphosphate hydrolases"/>
    <property type="match status" value="1"/>
</dbReference>
<evidence type="ECO:0000256" key="6">
    <source>
        <dbReference type="ARBA" id="ARBA00022932"/>
    </source>
</evidence>
<reference evidence="11 12" key="1">
    <citation type="submission" date="2019-03" db="EMBL/GenBank/DDBJ databases">
        <title>Genomic Encyclopedia of Type Strains, Phase IV (KMG-IV): sequencing the most valuable type-strain genomes for metagenomic binning, comparative biology and taxonomic classification.</title>
        <authorList>
            <person name="Goeker M."/>
        </authorList>
    </citation>
    <scope>NUCLEOTIDE SEQUENCE [LARGE SCALE GENOMIC DNA]</scope>
    <source>
        <strain evidence="11 12">DSM 28697</strain>
    </source>
</reference>
<feature type="domain" description="DNA polymerase III delta N-terminal" evidence="9">
    <location>
        <begin position="13"/>
        <end position="137"/>
    </location>
</feature>
<evidence type="ECO:0000313" key="11">
    <source>
        <dbReference type="EMBL" id="TDQ38040.1"/>
    </source>
</evidence>
<dbReference type="Pfam" id="PF06144">
    <property type="entry name" value="DNA_pol3_delta"/>
    <property type="match status" value="1"/>
</dbReference>
<evidence type="ECO:0000256" key="5">
    <source>
        <dbReference type="ARBA" id="ARBA00022705"/>
    </source>
</evidence>
<evidence type="ECO:0000313" key="12">
    <source>
        <dbReference type="Proteomes" id="UP000295632"/>
    </source>
</evidence>
<dbReference type="Proteomes" id="UP000295632">
    <property type="component" value="Unassembled WGS sequence"/>
</dbReference>
<organism evidence="11 12">
    <name type="scientific">Aureibacillus halotolerans</name>
    <dbReference type="NCBI Taxonomy" id="1508390"/>
    <lineage>
        <taxon>Bacteria</taxon>
        <taxon>Bacillati</taxon>
        <taxon>Bacillota</taxon>
        <taxon>Bacilli</taxon>
        <taxon>Bacillales</taxon>
        <taxon>Bacillaceae</taxon>
        <taxon>Aureibacillus</taxon>
    </lineage>
</organism>
<keyword evidence="3" id="KW-0808">Transferase</keyword>
<evidence type="ECO:0000256" key="8">
    <source>
        <dbReference type="ARBA" id="ARBA00049244"/>
    </source>
</evidence>
<evidence type="ECO:0000259" key="9">
    <source>
        <dbReference type="Pfam" id="PF06144"/>
    </source>
</evidence>
<evidence type="ECO:0000256" key="2">
    <source>
        <dbReference type="ARBA" id="ARBA00017703"/>
    </source>
</evidence>
<dbReference type="SUPFAM" id="SSF48019">
    <property type="entry name" value="post-AAA+ oligomerization domain-like"/>
    <property type="match status" value="1"/>
</dbReference>
<dbReference type="Pfam" id="PF21694">
    <property type="entry name" value="DNA_pol3_delta_C"/>
    <property type="match status" value="1"/>
</dbReference>
<name>A0A4R6TW31_9BACI</name>
<evidence type="ECO:0000256" key="3">
    <source>
        <dbReference type="ARBA" id="ARBA00022679"/>
    </source>
</evidence>
<evidence type="ECO:0000256" key="4">
    <source>
        <dbReference type="ARBA" id="ARBA00022695"/>
    </source>
</evidence>
<dbReference type="EMBL" id="SNYJ01000011">
    <property type="protein sequence ID" value="TDQ38040.1"/>
    <property type="molecule type" value="Genomic_DNA"/>
</dbReference>
<dbReference type="Gene3D" id="1.20.272.10">
    <property type="match status" value="1"/>
</dbReference>
<dbReference type="PANTHER" id="PTHR34388:SF1">
    <property type="entry name" value="DNA POLYMERASE III SUBUNIT DELTA"/>
    <property type="match status" value="1"/>
</dbReference>
<dbReference type="InterPro" id="IPR005790">
    <property type="entry name" value="DNA_polIII_delta"/>
</dbReference>
<accession>A0A4R6TW31</accession>
<evidence type="ECO:0000259" key="10">
    <source>
        <dbReference type="Pfam" id="PF21694"/>
    </source>
</evidence>
<dbReference type="NCBIfam" id="TIGR01128">
    <property type="entry name" value="holA"/>
    <property type="match status" value="1"/>
</dbReference>
<dbReference type="GO" id="GO:0003887">
    <property type="term" value="F:DNA-directed DNA polymerase activity"/>
    <property type="evidence" value="ECO:0007669"/>
    <property type="project" value="UniProtKB-KW"/>
</dbReference>
<dbReference type="AlphaFoldDB" id="A0A4R6TW31"/>